<keyword evidence="6" id="KW-0547">Nucleotide-binding</keyword>
<comment type="catalytic activity">
    <reaction evidence="11">
        <text>L-seryl-[protein] + ATP = O-phospho-L-seryl-[protein] + ADP + H(+)</text>
        <dbReference type="Rhea" id="RHEA:17989"/>
        <dbReference type="Rhea" id="RHEA-COMP:9863"/>
        <dbReference type="Rhea" id="RHEA-COMP:11604"/>
        <dbReference type="ChEBI" id="CHEBI:15378"/>
        <dbReference type="ChEBI" id="CHEBI:29999"/>
        <dbReference type="ChEBI" id="CHEBI:30616"/>
        <dbReference type="ChEBI" id="CHEBI:83421"/>
        <dbReference type="ChEBI" id="CHEBI:456216"/>
        <dbReference type="EC" id="2.7.11.1"/>
    </reaction>
</comment>
<evidence type="ECO:0000256" key="7">
    <source>
        <dbReference type="ARBA" id="ARBA00022777"/>
    </source>
</evidence>
<dbReference type="EC" id="2.7.11.1" evidence="2"/>
<dbReference type="InterPro" id="IPR055343">
    <property type="entry name" value="CREG_beta-barrel"/>
</dbReference>
<dbReference type="Gene3D" id="3.30.200.20">
    <property type="entry name" value="Phosphorylase Kinase, domain 1"/>
    <property type="match status" value="2"/>
</dbReference>
<dbReference type="InterPro" id="IPR000961">
    <property type="entry name" value="AGC-kinase_C"/>
</dbReference>
<evidence type="ECO:0000313" key="16">
    <source>
        <dbReference type="Proteomes" id="UP000037069"/>
    </source>
</evidence>
<dbReference type="GO" id="GO:0035556">
    <property type="term" value="P:intracellular signal transduction"/>
    <property type="evidence" value="ECO:0007669"/>
    <property type="project" value="TreeGrafter"/>
</dbReference>
<evidence type="ECO:0000256" key="3">
    <source>
        <dbReference type="ARBA" id="ARBA00022148"/>
    </source>
</evidence>
<dbReference type="STRING" id="7375.A0A0L0BRS2"/>
<dbReference type="Pfam" id="PF13883">
    <property type="entry name" value="CREG_beta-barrel"/>
    <property type="match status" value="1"/>
</dbReference>
<comment type="catalytic activity">
    <reaction evidence="10">
        <text>L-threonyl-[protein] + ATP = O-phospho-L-threonyl-[protein] + ADP + H(+)</text>
        <dbReference type="Rhea" id="RHEA:46608"/>
        <dbReference type="Rhea" id="RHEA-COMP:11060"/>
        <dbReference type="Rhea" id="RHEA-COMP:11605"/>
        <dbReference type="ChEBI" id="CHEBI:15378"/>
        <dbReference type="ChEBI" id="CHEBI:30013"/>
        <dbReference type="ChEBI" id="CHEBI:30616"/>
        <dbReference type="ChEBI" id="CHEBI:61977"/>
        <dbReference type="ChEBI" id="CHEBI:456216"/>
        <dbReference type="EC" id="2.7.11.1"/>
    </reaction>
</comment>
<dbReference type="OrthoDB" id="162894at2759"/>
<dbReference type="InterPro" id="IPR000719">
    <property type="entry name" value="Prot_kinase_dom"/>
</dbReference>
<dbReference type="PANTHER" id="PTHR24356:SF1">
    <property type="entry name" value="SERINE_THREONINE-PROTEIN KINASE GREATWALL"/>
    <property type="match status" value="1"/>
</dbReference>
<evidence type="ECO:0000256" key="11">
    <source>
        <dbReference type="ARBA" id="ARBA00048679"/>
    </source>
</evidence>
<dbReference type="GO" id="GO:0005524">
    <property type="term" value="F:ATP binding"/>
    <property type="evidence" value="ECO:0007669"/>
    <property type="project" value="UniProtKB-KW"/>
</dbReference>
<dbReference type="SMART" id="SM00220">
    <property type="entry name" value="S_TKc"/>
    <property type="match status" value="1"/>
</dbReference>
<evidence type="ECO:0000256" key="6">
    <source>
        <dbReference type="ARBA" id="ARBA00022741"/>
    </source>
</evidence>
<reference evidence="15 16" key="1">
    <citation type="journal article" date="2015" name="Nat. Commun.">
        <title>Lucilia cuprina genome unlocks parasitic fly biology to underpin future interventions.</title>
        <authorList>
            <person name="Anstead C.A."/>
            <person name="Korhonen P.K."/>
            <person name="Young N.D."/>
            <person name="Hall R.S."/>
            <person name="Jex A.R."/>
            <person name="Murali S.C."/>
            <person name="Hughes D.S."/>
            <person name="Lee S.F."/>
            <person name="Perry T."/>
            <person name="Stroehlein A.J."/>
            <person name="Ansell B.R."/>
            <person name="Breugelmans B."/>
            <person name="Hofmann A."/>
            <person name="Qu J."/>
            <person name="Dugan S."/>
            <person name="Lee S.L."/>
            <person name="Chao H."/>
            <person name="Dinh H."/>
            <person name="Han Y."/>
            <person name="Doddapaneni H.V."/>
            <person name="Worley K.C."/>
            <person name="Muzny D.M."/>
            <person name="Ioannidis P."/>
            <person name="Waterhouse R.M."/>
            <person name="Zdobnov E.M."/>
            <person name="James P.J."/>
            <person name="Bagnall N.H."/>
            <person name="Kotze A.C."/>
            <person name="Gibbs R.A."/>
            <person name="Richards S."/>
            <person name="Batterham P."/>
            <person name="Gasser R.B."/>
        </authorList>
    </citation>
    <scope>NUCLEOTIDE SEQUENCE [LARGE SCALE GENOMIC DNA]</scope>
    <source>
        <strain evidence="15 16">LS</strain>
        <tissue evidence="15">Full body</tissue>
    </source>
</reference>
<comment type="caution">
    <text evidence="15">The sequence shown here is derived from an EMBL/GenBank/DDBJ whole genome shotgun (WGS) entry which is preliminary data.</text>
</comment>
<dbReference type="InterPro" id="IPR050236">
    <property type="entry name" value="Ser_Thr_kinase_AGC"/>
</dbReference>
<feature type="non-terminal residue" evidence="15">
    <location>
        <position position="1"/>
    </location>
</feature>
<dbReference type="PANTHER" id="PTHR24356">
    <property type="entry name" value="SERINE/THREONINE-PROTEIN KINASE"/>
    <property type="match status" value="1"/>
</dbReference>
<comment type="similarity">
    <text evidence="1">Belongs to the protein kinase superfamily. AGC Ser/Thr protein kinase family.</text>
</comment>
<sequence>AYQDALIIREYKRQLRRNATLSAPDLDHVKIARNLVHQANWASVGTISTHSAVKDYPMVNIISINDNDAFGQSTGRIRFLLTDLDFTGPDWQHNNKATFLFTDEQLMHCSKRPWPDNNSPIDPMEPTCARAIISGQVVKMDKSSNDYDGALVAFVERHPAAKNWLKVGNNTTTDALDKDDSDVLHNNQPIEYKTPKKSSILIDGERLLDKINILTTKPENTSTCTKLPTIKDFVIIKPISRGAFGKVFLGYKNNDPNKLFAIKVMRKSEMINKNMVSQVITERNALALSRSPFCVSLFYSLQSVSYVYLVMEYMVGGDLKSLLAMYGYFDEAAARFYVAEVALALQYLHEHGIIHRDIKPDNMLISATGHVKLTDFGLSKIEMRRGERDLEISDLINCSPNLNARTPGQLLSLTSHLSFGSERKLECGTGTSNFINAINKHNIMESSDSEADTSLNDAEKTDDSKISGVSPFFSAEEINVSIAHTCNNNNNNLMDSSSSYHTCASVDVSKLSPPLDPALCNNNNNNKILTQRRVEFAENNNLAIDAKSFCNGCKYDSNTKGYDKENICNKNLVKVENADDTSFEFSMMRRRSIDERIRSSKGQEDSGVSSRKSDCSNSNINSETTSSSIDKVENLCNSRDEYSCSDYSKSYNINNTNEISGIRMHSPFRNISRNFKRPEFQSSFRGMKRKINLINRSENNSIYDADGYNNGSGSTGLTQEIDILDIGSSTPKKRKAKSPIRGVLKVRSLSDDEMPQLINENVANVVFSTPVSSQKLPRRDGGLLGKLKATRFALPLSIETKKREQAADKTSGVQYLKMAHDDPTMSPINLNTNSAPKTPKNINTPFRTPKSVRRGGRQSSERILGTPDYLAPELLLKQGHGPAVDWWALGVCFYEFLTGIPPFNDETPQKVFDNILNKNIEWPEGDEALSPDAVEAVELLLTMDPSERPAAKEVQQMPFFECIDWEHLETEEPPFVPNPENPTDTAYFEARNNMQHLKLSNFALED</sequence>
<dbReference type="InterPro" id="IPR012349">
    <property type="entry name" value="Split_barrel_FMN-bd"/>
</dbReference>
<dbReference type="Gene3D" id="2.30.110.10">
    <property type="entry name" value="Electron Transport, Fmn-binding Protein, Chain A"/>
    <property type="match status" value="1"/>
</dbReference>
<dbReference type="PROSITE" id="PS00108">
    <property type="entry name" value="PROTEIN_KINASE_ST"/>
    <property type="match status" value="1"/>
</dbReference>
<evidence type="ECO:0000256" key="4">
    <source>
        <dbReference type="ARBA" id="ARBA00022527"/>
    </source>
</evidence>
<dbReference type="PROSITE" id="PS50011">
    <property type="entry name" value="PROTEIN_KINASE_DOM"/>
    <property type="match status" value="1"/>
</dbReference>
<dbReference type="Gene3D" id="1.10.510.10">
    <property type="entry name" value="Transferase(Phosphotransferase) domain 1"/>
    <property type="match status" value="2"/>
</dbReference>
<dbReference type="SUPFAM" id="SSF50475">
    <property type="entry name" value="FMN-binding split barrel"/>
    <property type="match status" value="1"/>
</dbReference>
<dbReference type="SUPFAM" id="SSF56112">
    <property type="entry name" value="Protein kinase-like (PK-like)"/>
    <property type="match status" value="1"/>
</dbReference>
<evidence type="ECO:0000256" key="12">
    <source>
        <dbReference type="SAM" id="MobiDB-lite"/>
    </source>
</evidence>
<protein>
    <recommendedName>
        <fullName evidence="3">Serine/threonine-protein kinase greatwall</fullName>
        <ecNumber evidence="2">2.7.11.1</ecNumber>
    </recommendedName>
    <alternativeName>
        <fullName evidence="9">Microtubule-associated serine/threonine-protein kinase-like</fullName>
    </alternativeName>
</protein>
<keyword evidence="7" id="KW-0418">Kinase</keyword>
<evidence type="ECO:0000256" key="10">
    <source>
        <dbReference type="ARBA" id="ARBA00047899"/>
    </source>
</evidence>
<feature type="compositionally biased region" description="Low complexity" evidence="12">
    <location>
        <begin position="616"/>
        <end position="628"/>
    </location>
</feature>
<evidence type="ECO:0000256" key="5">
    <source>
        <dbReference type="ARBA" id="ARBA00022679"/>
    </source>
</evidence>
<keyword evidence="16" id="KW-1185">Reference proteome</keyword>
<dbReference type="Pfam" id="PF00069">
    <property type="entry name" value="Pkinase"/>
    <property type="match status" value="2"/>
</dbReference>
<keyword evidence="5" id="KW-0808">Transferase</keyword>
<dbReference type="InterPro" id="IPR008271">
    <property type="entry name" value="Ser/Thr_kinase_AS"/>
</dbReference>
<feature type="domain" description="AGC-kinase C-terminal" evidence="14">
    <location>
        <begin position="961"/>
        <end position="1006"/>
    </location>
</feature>
<feature type="compositionally biased region" description="Basic and acidic residues" evidence="12">
    <location>
        <begin position="594"/>
        <end position="604"/>
    </location>
</feature>
<evidence type="ECO:0000256" key="1">
    <source>
        <dbReference type="ARBA" id="ARBA00009903"/>
    </source>
</evidence>
<organism evidence="15 16">
    <name type="scientific">Lucilia cuprina</name>
    <name type="common">Green bottle fly</name>
    <name type="synonym">Australian sheep blowfly</name>
    <dbReference type="NCBI Taxonomy" id="7375"/>
    <lineage>
        <taxon>Eukaryota</taxon>
        <taxon>Metazoa</taxon>
        <taxon>Ecdysozoa</taxon>
        <taxon>Arthropoda</taxon>
        <taxon>Hexapoda</taxon>
        <taxon>Insecta</taxon>
        <taxon>Pterygota</taxon>
        <taxon>Neoptera</taxon>
        <taxon>Endopterygota</taxon>
        <taxon>Diptera</taxon>
        <taxon>Brachycera</taxon>
        <taxon>Muscomorpha</taxon>
        <taxon>Oestroidea</taxon>
        <taxon>Calliphoridae</taxon>
        <taxon>Luciliinae</taxon>
        <taxon>Lucilia</taxon>
    </lineage>
</organism>
<dbReference type="PROSITE" id="PS51285">
    <property type="entry name" value="AGC_KINASE_CTER"/>
    <property type="match status" value="1"/>
</dbReference>
<dbReference type="GO" id="GO:0004674">
    <property type="term" value="F:protein serine/threonine kinase activity"/>
    <property type="evidence" value="ECO:0007669"/>
    <property type="project" value="UniProtKB-KW"/>
</dbReference>
<name>A0A0L0BRS2_LUCCU</name>
<evidence type="ECO:0000256" key="9">
    <source>
        <dbReference type="ARBA" id="ARBA00033099"/>
    </source>
</evidence>
<dbReference type="OMA" id="VMKKNEM"/>
<gene>
    <name evidence="15" type="ORF">FF38_14157</name>
</gene>
<dbReference type="FunFam" id="1.10.510.10:FF:000484">
    <property type="entry name" value="Serine/threonine-protein kinase greatwall, putative"/>
    <property type="match status" value="1"/>
</dbReference>
<dbReference type="InterPro" id="IPR011009">
    <property type="entry name" value="Kinase-like_dom_sf"/>
</dbReference>
<feature type="region of interest" description="Disordered" evidence="12">
    <location>
        <begin position="821"/>
        <end position="860"/>
    </location>
</feature>
<dbReference type="FunFam" id="1.10.510.10:FF:000278">
    <property type="entry name" value="serine/threonine-protein kinase greatwall isoform X1"/>
    <property type="match status" value="1"/>
</dbReference>
<dbReference type="FunFam" id="3.30.200.20:FF:000550">
    <property type="entry name" value="Serine/threonine-protein kinase greatwall"/>
    <property type="match status" value="1"/>
</dbReference>
<evidence type="ECO:0000259" key="14">
    <source>
        <dbReference type="PROSITE" id="PS51285"/>
    </source>
</evidence>
<feature type="region of interest" description="Disordered" evidence="12">
    <location>
        <begin position="594"/>
        <end position="628"/>
    </location>
</feature>
<dbReference type="AlphaFoldDB" id="A0A0L0BRS2"/>
<feature type="compositionally biased region" description="Polar residues" evidence="12">
    <location>
        <begin position="826"/>
        <end position="846"/>
    </location>
</feature>
<dbReference type="GO" id="GO:0005634">
    <property type="term" value="C:nucleus"/>
    <property type="evidence" value="ECO:0007669"/>
    <property type="project" value="TreeGrafter"/>
</dbReference>
<dbReference type="Proteomes" id="UP000037069">
    <property type="component" value="Unassembled WGS sequence"/>
</dbReference>
<evidence type="ECO:0000313" key="15">
    <source>
        <dbReference type="EMBL" id="KNC21894.1"/>
    </source>
</evidence>
<evidence type="ECO:0000256" key="8">
    <source>
        <dbReference type="ARBA" id="ARBA00022840"/>
    </source>
</evidence>
<keyword evidence="4" id="KW-0723">Serine/threonine-protein kinase</keyword>
<evidence type="ECO:0000256" key="2">
    <source>
        <dbReference type="ARBA" id="ARBA00012513"/>
    </source>
</evidence>
<dbReference type="EMBL" id="JRES01001573">
    <property type="protein sequence ID" value="KNC21894.1"/>
    <property type="molecule type" value="Genomic_DNA"/>
</dbReference>
<accession>A0A0L0BRS2</accession>
<proteinExistence type="inferred from homology"/>
<feature type="domain" description="Protein kinase" evidence="13">
    <location>
        <begin position="233"/>
        <end position="960"/>
    </location>
</feature>
<evidence type="ECO:0000259" key="13">
    <source>
        <dbReference type="PROSITE" id="PS50011"/>
    </source>
</evidence>
<keyword evidence="8" id="KW-0067">ATP-binding</keyword>